<accession>A0A0P1I891</accession>
<evidence type="ECO:0000313" key="5">
    <source>
        <dbReference type="EMBL" id="CUJ96512.1"/>
    </source>
</evidence>
<dbReference type="InterPro" id="IPR051257">
    <property type="entry name" value="Diverse_CBS-Domain"/>
</dbReference>
<dbReference type="PANTHER" id="PTHR43080:SF2">
    <property type="entry name" value="CBS DOMAIN-CONTAINING PROTEIN"/>
    <property type="match status" value="1"/>
</dbReference>
<evidence type="ECO:0000256" key="3">
    <source>
        <dbReference type="SAM" id="MobiDB-lite"/>
    </source>
</evidence>
<evidence type="ECO:0000256" key="2">
    <source>
        <dbReference type="PROSITE-ProRule" id="PRU00703"/>
    </source>
</evidence>
<keyword evidence="1 2" id="KW-0129">CBS domain</keyword>
<evidence type="ECO:0000313" key="6">
    <source>
        <dbReference type="Proteomes" id="UP000051260"/>
    </source>
</evidence>
<dbReference type="PANTHER" id="PTHR43080">
    <property type="entry name" value="CBS DOMAIN-CONTAINING PROTEIN CBSX3, MITOCHONDRIAL"/>
    <property type="match status" value="1"/>
</dbReference>
<dbReference type="AlphaFoldDB" id="A0A0P1I891"/>
<dbReference type="InterPro" id="IPR046342">
    <property type="entry name" value="CBS_dom_sf"/>
</dbReference>
<dbReference type="PROSITE" id="PS51371">
    <property type="entry name" value="CBS"/>
    <property type="match status" value="2"/>
</dbReference>
<keyword evidence="6" id="KW-1185">Reference proteome</keyword>
<name>A0A0P1I891_9RHOB</name>
<feature type="region of interest" description="Disordered" evidence="3">
    <location>
        <begin position="1"/>
        <end position="20"/>
    </location>
</feature>
<reference evidence="6" key="1">
    <citation type="submission" date="2015-09" db="EMBL/GenBank/DDBJ databases">
        <authorList>
            <person name="Rodrigo-Torres L."/>
            <person name="Arahal D.R."/>
        </authorList>
    </citation>
    <scope>NUCLEOTIDE SEQUENCE [LARGE SCALE GENOMIC DNA]</scope>
    <source>
        <strain evidence="6">CECT 5091</strain>
    </source>
</reference>
<gene>
    <name evidence="5" type="ORF">RUE5091_01678</name>
</gene>
<dbReference type="Pfam" id="PF00571">
    <property type="entry name" value="CBS"/>
    <property type="match status" value="2"/>
</dbReference>
<dbReference type="CDD" id="cd04623">
    <property type="entry name" value="CBS_pair_bac_euk"/>
    <property type="match status" value="1"/>
</dbReference>
<dbReference type="InterPro" id="IPR044725">
    <property type="entry name" value="CBSX3_CBS_dom"/>
</dbReference>
<dbReference type="InterPro" id="IPR000644">
    <property type="entry name" value="CBS_dom"/>
</dbReference>
<dbReference type="SUPFAM" id="SSF54631">
    <property type="entry name" value="CBS-domain pair"/>
    <property type="match status" value="1"/>
</dbReference>
<dbReference type="STRING" id="1715692.RUE5091_01678"/>
<dbReference type="Gene3D" id="3.10.580.10">
    <property type="entry name" value="CBS-domain"/>
    <property type="match status" value="1"/>
</dbReference>
<dbReference type="EMBL" id="CYUD01000004">
    <property type="protein sequence ID" value="CUJ96512.1"/>
    <property type="molecule type" value="Genomic_DNA"/>
</dbReference>
<evidence type="ECO:0000259" key="4">
    <source>
        <dbReference type="PROSITE" id="PS51371"/>
    </source>
</evidence>
<dbReference type="SMART" id="SM00116">
    <property type="entry name" value="CBS"/>
    <property type="match status" value="2"/>
</dbReference>
<proteinExistence type="predicted"/>
<feature type="domain" description="CBS" evidence="4">
    <location>
        <begin position="114"/>
        <end position="169"/>
    </location>
</feature>
<protein>
    <submittedName>
        <fullName evidence="5">Inosine 5'-monophosphate dehydrogenase</fullName>
    </submittedName>
</protein>
<evidence type="ECO:0000256" key="1">
    <source>
        <dbReference type="ARBA" id="ARBA00023122"/>
    </source>
</evidence>
<organism evidence="5 6">
    <name type="scientific">Ruegeria denitrificans</name>
    <dbReference type="NCBI Taxonomy" id="1715692"/>
    <lineage>
        <taxon>Bacteria</taxon>
        <taxon>Pseudomonadati</taxon>
        <taxon>Pseudomonadota</taxon>
        <taxon>Alphaproteobacteria</taxon>
        <taxon>Rhodobacterales</taxon>
        <taxon>Roseobacteraceae</taxon>
        <taxon>Ruegeria</taxon>
    </lineage>
</organism>
<sequence length="181" mass="19703">MASVTKLRGLKPMPTLDRSPQSRNALDKFIIPEVLFMLVQAILKSKATDSVVTVEPSSTVSEAAKILAEKRIGTVIVSEDGGSTAIGILSERDIVRELAVSGSSCLDQTVETYMTRELVTATRQETVQDIMTRMTEGRFRHMPVVEEGKLIGIVTIGDVVKAQLTELAMEKDALQGMIMGH</sequence>
<feature type="domain" description="CBS" evidence="4">
    <location>
        <begin position="47"/>
        <end position="108"/>
    </location>
</feature>
<dbReference type="Proteomes" id="UP000051260">
    <property type="component" value="Unassembled WGS sequence"/>
</dbReference>